<dbReference type="CDD" id="cd15489">
    <property type="entry name" value="PHD_SF"/>
    <property type="match status" value="1"/>
</dbReference>
<feature type="region of interest" description="Disordered" evidence="4">
    <location>
        <begin position="477"/>
        <end position="518"/>
    </location>
</feature>
<evidence type="ECO:0000256" key="2">
    <source>
        <dbReference type="ARBA" id="ARBA00022771"/>
    </source>
</evidence>
<evidence type="ECO:0000256" key="4">
    <source>
        <dbReference type="SAM" id="MobiDB-lite"/>
    </source>
</evidence>
<reference evidence="6 7" key="1">
    <citation type="submission" date="2006-10" db="EMBL/GenBank/DDBJ databases">
        <title>The Genome Sequence of Batrachochytrium dendrobatidis JEL423.</title>
        <authorList>
            <consortium name="The Broad Institute Genome Sequencing Platform"/>
            <person name="Birren B."/>
            <person name="Lander E."/>
            <person name="Galagan J."/>
            <person name="Cuomo C."/>
            <person name="Devon K."/>
            <person name="Jaffe D."/>
            <person name="Butler J."/>
            <person name="Alvarez P."/>
            <person name="Gnerre S."/>
            <person name="Grabherr M."/>
            <person name="Kleber M."/>
            <person name="Mauceli E."/>
            <person name="Brockman W."/>
            <person name="Young S."/>
            <person name="LaButti K."/>
            <person name="Sykes S."/>
            <person name="DeCaprio D."/>
            <person name="Crawford M."/>
            <person name="Koehrsen M."/>
            <person name="Engels R."/>
            <person name="Montgomery P."/>
            <person name="Pearson M."/>
            <person name="Howarth C."/>
            <person name="Larson L."/>
            <person name="White J."/>
            <person name="O'Leary S."/>
            <person name="Kodira C."/>
            <person name="Zeng Q."/>
            <person name="Yandava C."/>
            <person name="Alvarado L."/>
            <person name="Longcore J."/>
            <person name="James T."/>
        </authorList>
    </citation>
    <scope>NUCLEOTIDE SEQUENCE [LARGE SCALE GENOMIC DNA]</scope>
    <source>
        <strain evidence="6 7">JEL423</strain>
    </source>
</reference>
<feature type="region of interest" description="Disordered" evidence="4">
    <location>
        <begin position="961"/>
        <end position="1002"/>
    </location>
</feature>
<dbReference type="EMBL" id="DS022300">
    <property type="protein sequence ID" value="OAJ36310.1"/>
    <property type="molecule type" value="Genomic_DNA"/>
</dbReference>
<evidence type="ECO:0000313" key="7">
    <source>
        <dbReference type="Proteomes" id="UP000077115"/>
    </source>
</evidence>
<dbReference type="InterPro" id="IPR011011">
    <property type="entry name" value="Znf_FYVE_PHD"/>
</dbReference>
<feature type="region of interest" description="Disordered" evidence="4">
    <location>
        <begin position="925"/>
        <end position="944"/>
    </location>
</feature>
<evidence type="ECO:0000256" key="3">
    <source>
        <dbReference type="ARBA" id="ARBA00022833"/>
    </source>
</evidence>
<keyword evidence="1" id="KW-0479">Metal-binding</keyword>
<feature type="domain" description="Zinc finger PHD-type" evidence="5">
    <location>
        <begin position="173"/>
        <end position="218"/>
    </location>
</feature>
<feature type="compositionally biased region" description="Acidic residues" evidence="4">
    <location>
        <begin position="485"/>
        <end position="518"/>
    </location>
</feature>
<sequence length="1160" mass="124340">MLTTPIGRKRKTVSSTTTPAIRQYSSTNHQRPKTSNLSSTLKQRSASAVKSIPSAAVASHKKATMTIDIDSDHSGSDCSSASSTSSSFHNLNSPLLSDSSISSPATSPSLRSRKHHILPTSHCKNQDQSMHSKPSSKKPTTLRNTARKNASADLSIDRNQTKRQCVRKLNQPICGGCPRSVEPQDPMVTCYTCLVRFHGTCVSSKALAKPRFICTACKPQKKKTPVKKTGSHYDSSLLSATPANKKESTGGKGKGKSYGTIITAASPELDLLDDDICPVCDGECTCNPTVTPQPSIPTTSRQFFGEKTLAAIKNAVSADQSFMDHKHYLSSHRSSSTKSCKNNPPSKSSKNEGKDDSLTLSAAPLVHKTESIADEEPAIDFFDLKSCVPTSAGLQPTCNREDIRADTIPTALNPYSEKFADLETISTIFEDASDATVTTDSDAQSELDDETLDLFASLDSSDDELIIVAKQEVDQSHDIVTSSSEELESESDNDLLDVDSDSSDDMEVYEEPDDDTDDHQAEEEIVNELVQGNLINGWISSDDEESEDSAEFELFTSPDVQKIANAYALSEPSYAEFNLDALPAISDSDEIDLVATLDETAAGCLESRTEPPRLKIESDDLEAKDIEHSIKEEYMSISDTVIPHSELFDEELIDEAEVASGCSQSTQGIAAFGDSASGNVLNPKSFAFDIRKSYIGPNGEIRTSTKSITLQVPEQTPAQIATAANAGKRKGKRKNNVSSLNGAKSTSASAADTAAALALAIGPFPTKRPNQPIFAHPGKPLAQAAPNTPSNPWLTLAALKASALTSIQQNAANAANAAANKLTPGSDSKAPMQSNMQITSALTAALASSLLKHGNLNMSTIAAAAAAMVSNPAALLAFSELRKREMDSFQTKIKAAAQAAVAAAAAASPFYRAMDGSLKLKQQDTSASASTNLRGTGSASANPLPKNIEDLVAMMHLPQNGTATEQHADSSSSASTSTHSVMSPPTASLSTSIPDTPKLNDSQDLTLNSILLDDIMDSDRLDSGNDEDPTSCSEFEMDMIANGRSNAGLSRWKKIPISTFWHSQRRIRKERQRLNSSMVNKLSPGVKSPLLKATLFDRRHRVAPLRRHLAMRRESDAASMFLVSPVLVPTGYEEYVKPVLEDPRTFEDIPGMSTLPPLSI</sequence>
<dbReference type="Gene3D" id="3.30.40.10">
    <property type="entry name" value="Zinc/RING finger domain, C3HC4 (zinc finger)"/>
    <property type="match status" value="1"/>
</dbReference>
<feature type="region of interest" description="Disordered" evidence="4">
    <location>
        <begin position="1"/>
        <end position="158"/>
    </location>
</feature>
<feature type="compositionally biased region" description="Polar residues" evidence="4">
    <location>
        <begin position="981"/>
        <end position="1002"/>
    </location>
</feature>
<dbReference type="InterPro" id="IPR001965">
    <property type="entry name" value="Znf_PHD"/>
</dbReference>
<feature type="compositionally biased region" description="Low complexity" evidence="4">
    <location>
        <begin position="331"/>
        <end position="348"/>
    </location>
</feature>
<dbReference type="AlphaFoldDB" id="A0A177W9L0"/>
<dbReference type="STRING" id="403673.A0A177W9L0"/>
<dbReference type="SUPFAM" id="SSF57903">
    <property type="entry name" value="FYVE/PHD zinc finger"/>
    <property type="match status" value="1"/>
</dbReference>
<keyword evidence="2" id="KW-0863">Zinc-finger</keyword>
<evidence type="ECO:0000259" key="5">
    <source>
        <dbReference type="SMART" id="SM00249"/>
    </source>
</evidence>
<feature type="region of interest" description="Disordered" evidence="4">
    <location>
        <begin position="724"/>
        <end position="745"/>
    </location>
</feature>
<reference evidence="6 7" key="2">
    <citation type="submission" date="2016-05" db="EMBL/GenBank/DDBJ databases">
        <title>Lineage-specific infection strategies underlie the spectrum of fungal disease in amphibians.</title>
        <authorList>
            <person name="Cuomo C.A."/>
            <person name="Farrer R.A."/>
            <person name="James T."/>
            <person name="Longcore J."/>
            <person name="Birren B."/>
        </authorList>
    </citation>
    <scope>NUCLEOTIDE SEQUENCE [LARGE SCALE GENOMIC DNA]</scope>
    <source>
        <strain evidence="6 7">JEL423</strain>
    </source>
</reference>
<dbReference type="InterPro" id="IPR013083">
    <property type="entry name" value="Znf_RING/FYVE/PHD"/>
</dbReference>
<proteinExistence type="predicted"/>
<keyword evidence="3" id="KW-0862">Zinc</keyword>
<protein>
    <recommendedName>
        <fullName evidence="5">Zinc finger PHD-type domain-containing protein</fullName>
    </recommendedName>
</protein>
<evidence type="ECO:0000313" key="6">
    <source>
        <dbReference type="EMBL" id="OAJ36310.1"/>
    </source>
</evidence>
<dbReference type="GO" id="GO:0008270">
    <property type="term" value="F:zinc ion binding"/>
    <property type="evidence" value="ECO:0007669"/>
    <property type="project" value="UniProtKB-KW"/>
</dbReference>
<name>A0A177W9L0_BATDL</name>
<feature type="region of interest" description="Disordered" evidence="4">
    <location>
        <begin position="225"/>
        <end position="257"/>
    </location>
</feature>
<gene>
    <name evidence="6" type="ORF">BDEG_20498</name>
</gene>
<feature type="region of interest" description="Disordered" evidence="4">
    <location>
        <begin position="327"/>
        <end position="358"/>
    </location>
</feature>
<feature type="compositionally biased region" description="Polar residues" evidence="4">
    <location>
        <begin position="13"/>
        <end position="48"/>
    </location>
</feature>
<dbReference type="VEuPathDB" id="FungiDB:BDEG_20498"/>
<feature type="compositionally biased region" description="Polar residues" evidence="4">
    <location>
        <begin position="925"/>
        <end position="941"/>
    </location>
</feature>
<dbReference type="SMART" id="SM00249">
    <property type="entry name" value="PHD"/>
    <property type="match status" value="1"/>
</dbReference>
<dbReference type="OrthoDB" id="436852at2759"/>
<feature type="compositionally biased region" description="Polar residues" evidence="4">
    <location>
        <begin position="122"/>
        <end position="148"/>
    </location>
</feature>
<dbReference type="Proteomes" id="UP000077115">
    <property type="component" value="Unassembled WGS sequence"/>
</dbReference>
<accession>A0A177W9L0</accession>
<feature type="compositionally biased region" description="Low complexity" evidence="4">
    <location>
        <begin position="969"/>
        <end position="980"/>
    </location>
</feature>
<feature type="compositionally biased region" description="Polar residues" evidence="4">
    <location>
        <begin position="232"/>
        <end position="242"/>
    </location>
</feature>
<feature type="compositionally biased region" description="Low complexity" evidence="4">
    <location>
        <begin position="76"/>
        <end position="110"/>
    </location>
</feature>
<organism evidence="6 7">
    <name type="scientific">Batrachochytrium dendrobatidis (strain JEL423)</name>
    <dbReference type="NCBI Taxonomy" id="403673"/>
    <lineage>
        <taxon>Eukaryota</taxon>
        <taxon>Fungi</taxon>
        <taxon>Fungi incertae sedis</taxon>
        <taxon>Chytridiomycota</taxon>
        <taxon>Chytridiomycota incertae sedis</taxon>
        <taxon>Chytridiomycetes</taxon>
        <taxon>Rhizophydiales</taxon>
        <taxon>Rhizophydiales incertae sedis</taxon>
        <taxon>Batrachochytrium</taxon>
    </lineage>
</organism>
<evidence type="ECO:0000256" key="1">
    <source>
        <dbReference type="ARBA" id="ARBA00022723"/>
    </source>
</evidence>